<dbReference type="SUPFAM" id="SSF52172">
    <property type="entry name" value="CheY-like"/>
    <property type="match status" value="1"/>
</dbReference>
<protein>
    <submittedName>
        <fullName evidence="3">Response regulator</fullName>
    </submittedName>
</protein>
<feature type="domain" description="Response regulatory" evidence="2">
    <location>
        <begin position="4"/>
        <end position="122"/>
    </location>
</feature>
<proteinExistence type="predicted"/>
<evidence type="ECO:0000313" key="3">
    <source>
        <dbReference type="EMBL" id="MEJ8859598.1"/>
    </source>
</evidence>
<reference evidence="3 4" key="1">
    <citation type="submission" date="2024-03" db="EMBL/GenBank/DDBJ databases">
        <title>Novel species of the genus Variovorax.</title>
        <authorList>
            <person name="Liu Q."/>
            <person name="Xin Y.-H."/>
        </authorList>
    </citation>
    <scope>NUCLEOTIDE SEQUENCE [LARGE SCALE GENOMIC DNA]</scope>
    <source>
        <strain evidence="3 4">KACC 18901</strain>
    </source>
</reference>
<dbReference type="RefSeq" id="WP_340339633.1">
    <property type="nucleotide sequence ID" value="NZ_JBBKZS010000032.1"/>
</dbReference>
<gene>
    <name evidence="3" type="ORF">WKW79_33905</name>
</gene>
<sequence>MPLLIFLVEDNATIRDNLLPALAELAGAEVLAHAETEVAATEWLDSHVGALDLVIIDLLLKNGSGFGVLRHFKARRPDTALVILSNYATPIMRERAAALGATAVFDKSTELEAFFEFCAGLNRR</sequence>
<dbReference type="PROSITE" id="PS50110">
    <property type="entry name" value="RESPONSE_REGULATORY"/>
    <property type="match status" value="1"/>
</dbReference>
<evidence type="ECO:0000313" key="4">
    <source>
        <dbReference type="Proteomes" id="UP001367030"/>
    </source>
</evidence>
<organism evidence="3 4">
    <name type="scientific">Variovorax robiniae</name>
    <dbReference type="NCBI Taxonomy" id="1836199"/>
    <lineage>
        <taxon>Bacteria</taxon>
        <taxon>Pseudomonadati</taxon>
        <taxon>Pseudomonadota</taxon>
        <taxon>Betaproteobacteria</taxon>
        <taxon>Burkholderiales</taxon>
        <taxon>Comamonadaceae</taxon>
        <taxon>Variovorax</taxon>
    </lineage>
</organism>
<evidence type="ECO:0000259" key="2">
    <source>
        <dbReference type="PROSITE" id="PS50110"/>
    </source>
</evidence>
<dbReference type="PANTHER" id="PTHR45566:SF1">
    <property type="entry name" value="HTH-TYPE TRANSCRIPTIONAL REGULATOR YHJB-RELATED"/>
    <property type="match status" value="1"/>
</dbReference>
<dbReference type="Proteomes" id="UP001367030">
    <property type="component" value="Unassembled WGS sequence"/>
</dbReference>
<keyword evidence="1" id="KW-0597">Phosphoprotein</keyword>
<dbReference type="EMBL" id="JBBKZS010000032">
    <property type="protein sequence ID" value="MEJ8859598.1"/>
    <property type="molecule type" value="Genomic_DNA"/>
</dbReference>
<dbReference type="InterPro" id="IPR051015">
    <property type="entry name" value="EvgA-like"/>
</dbReference>
<feature type="modified residue" description="4-aspartylphosphate" evidence="1">
    <location>
        <position position="57"/>
    </location>
</feature>
<dbReference type="SMART" id="SM00448">
    <property type="entry name" value="REC"/>
    <property type="match status" value="1"/>
</dbReference>
<dbReference type="Gene3D" id="3.40.50.2300">
    <property type="match status" value="1"/>
</dbReference>
<dbReference type="InterPro" id="IPR011006">
    <property type="entry name" value="CheY-like_superfamily"/>
</dbReference>
<evidence type="ECO:0000256" key="1">
    <source>
        <dbReference type="PROSITE-ProRule" id="PRU00169"/>
    </source>
</evidence>
<name>A0ABU8XKK5_9BURK</name>
<dbReference type="InterPro" id="IPR001789">
    <property type="entry name" value="Sig_transdc_resp-reg_receiver"/>
</dbReference>
<dbReference type="PANTHER" id="PTHR45566">
    <property type="entry name" value="HTH-TYPE TRANSCRIPTIONAL REGULATOR YHJB-RELATED"/>
    <property type="match status" value="1"/>
</dbReference>
<comment type="caution">
    <text evidence="3">The sequence shown here is derived from an EMBL/GenBank/DDBJ whole genome shotgun (WGS) entry which is preliminary data.</text>
</comment>
<accession>A0ABU8XKK5</accession>
<keyword evidence="4" id="KW-1185">Reference proteome</keyword>
<dbReference type="Pfam" id="PF00072">
    <property type="entry name" value="Response_reg"/>
    <property type="match status" value="1"/>
</dbReference>